<sequence>SKVIALVSKFKRLLISLHKEDRDFSISEDYTTLFFDCKFSISNTSLQLSTQGKKIHHFEFPFNRNGRTNSVRVDALFPLVFK</sequence>
<dbReference type="AlphaFoldDB" id="A0AAN4ZBM1"/>
<proteinExistence type="predicted"/>
<dbReference type="EMBL" id="BTRK01000002">
    <property type="protein sequence ID" value="GMR38183.1"/>
    <property type="molecule type" value="Genomic_DNA"/>
</dbReference>
<evidence type="ECO:0000313" key="1">
    <source>
        <dbReference type="EMBL" id="GMR38183.1"/>
    </source>
</evidence>
<protein>
    <submittedName>
        <fullName evidence="1">Uncharacterized protein</fullName>
    </submittedName>
</protein>
<keyword evidence="2" id="KW-1185">Reference proteome</keyword>
<feature type="non-terminal residue" evidence="1">
    <location>
        <position position="82"/>
    </location>
</feature>
<feature type="non-terminal residue" evidence="1">
    <location>
        <position position="1"/>
    </location>
</feature>
<evidence type="ECO:0000313" key="2">
    <source>
        <dbReference type="Proteomes" id="UP001328107"/>
    </source>
</evidence>
<accession>A0AAN4ZBM1</accession>
<dbReference type="Proteomes" id="UP001328107">
    <property type="component" value="Unassembled WGS sequence"/>
</dbReference>
<reference evidence="2" key="1">
    <citation type="submission" date="2022-10" db="EMBL/GenBank/DDBJ databases">
        <title>Genome assembly of Pristionchus species.</title>
        <authorList>
            <person name="Yoshida K."/>
            <person name="Sommer R.J."/>
        </authorList>
    </citation>
    <scope>NUCLEOTIDE SEQUENCE [LARGE SCALE GENOMIC DNA]</scope>
    <source>
        <strain evidence="2">RS5460</strain>
    </source>
</reference>
<gene>
    <name evidence="1" type="ORF">PMAYCL1PPCAC_08378</name>
</gene>
<comment type="caution">
    <text evidence="1">The sequence shown here is derived from an EMBL/GenBank/DDBJ whole genome shotgun (WGS) entry which is preliminary data.</text>
</comment>
<name>A0AAN4ZBM1_9BILA</name>
<organism evidence="1 2">
    <name type="scientific">Pristionchus mayeri</name>
    <dbReference type="NCBI Taxonomy" id="1317129"/>
    <lineage>
        <taxon>Eukaryota</taxon>
        <taxon>Metazoa</taxon>
        <taxon>Ecdysozoa</taxon>
        <taxon>Nematoda</taxon>
        <taxon>Chromadorea</taxon>
        <taxon>Rhabditida</taxon>
        <taxon>Rhabditina</taxon>
        <taxon>Diplogasteromorpha</taxon>
        <taxon>Diplogasteroidea</taxon>
        <taxon>Neodiplogasteridae</taxon>
        <taxon>Pristionchus</taxon>
    </lineage>
</organism>